<dbReference type="SUPFAM" id="SSF47413">
    <property type="entry name" value="lambda repressor-like DNA-binding domains"/>
    <property type="match status" value="1"/>
</dbReference>
<sequence>MSQELALKVKIKLLENNLTLTKLAKELGLSTVYVSDIINNKKSGPKAQEHIAKIKQILEIK</sequence>
<reference evidence="2 3" key="1">
    <citation type="submission" date="2018-06" db="EMBL/GenBank/DDBJ databases">
        <authorList>
            <consortium name="GenomeTrakr: Next Generation Sequencing Network for Food Pathogen Tracability"/>
        </authorList>
    </citation>
    <scope>NUCLEOTIDE SEQUENCE [LARGE SCALE GENOMIC DNA]</scope>
    <source>
        <strain evidence="2 3">FDA00007096</strain>
    </source>
</reference>
<evidence type="ECO:0000313" key="3">
    <source>
        <dbReference type="Proteomes" id="UP000365297"/>
    </source>
</evidence>
<dbReference type="InterPro" id="IPR001387">
    <property type="entry name" value="Cro/C1-type_HTH"/>
</dbReference>
<accession>A0A9P1WUK8</accession>
<proteinExistence type="predicted"/>
<dbReference type="Gene3D" id="1.10.260.40">
    <property type="entry name" value="lambda repressor-like DNA-binding domains"/>
    <property type="match status" value="1"/>
</dbReference>
<organism evidence="2 3">
    <name type="scientific">Listeria monocytogenes</name>
    <dbReference type="NCBI Taxonomy" id="1639"/>
    <lineage>
        <taxon>Bacteria</taxon>
        <taxon>Bacillati</taxon>
        <taxon>Bacillota</taxon>
        <taxon>Bacilli</taxon>
        <taxon>Bacillales</taxon>
        <taxon>Listeriaceae</taxon>
        <taxon>Listeria</taxon>
    </lineage>
</organism>
<evidence type="ECO:0000313" key="2">
    <source>
        <dbReference type="EMBL" id="EAC5550259.1"/>
    </source>
</evidence>
<dbReference type="GO" id="GO:0003677">
    <property type="term" value="F:DNA binding"/>
    <property type="evidence" value="ECO:0007669"/>
    <property type="project" value="InterPro"/>
</dbReference>
<dbReference type="EMBL" id="AAAIXK010000003">
    <property type="protein sequence ID" value="EAC5550259.1"/>
    <property type="molecule type" value="Genomic_DNA"/>
</dbReference>
<gene>
    <name evidence="2" type="ORF">ARY78_07450</name>
</gene>
<dbReference type="KEGG" id="lmom:IJ09_14540"/>
<dbReference type="Proteomes" id="UP000365297">
    <property type="component" value="Unassembled WGS sequence"/>
</dbReference>
<comment type="caution">
    <text evidence="2">The sequence shown here is derived from an EMBL/GenBank/DDBJ whole genome shotgun (WGS) entry which is preliminary data.</text>
</comment>
<feature type="domain" description="HTH cro/C1-type" evidence="1">
    <location>
        <begin position="9"/>
        <end position="60"/>
    </location>
</feature>
<dbReference type="Pfam" id="PF01381">
    <property type="entry name" value="HTH_3"/>
    <property type="match status" value="1"/>
</dbReference>
<protein>
    <submittedName>
        <fullName evidence="2">Helix-turn-helix domain-containing protein</fullName>
    </submittedName>
</protein>
<dbReference type="InterPro" id="IPR010982">
    <property type="entry name" value="Lambda_DNA-bd_dom_sf"/>
</dbReference>
<dbReference type="RefSeq" id="WP_038406123.1">
    <property type="nucleotide sequence ID" value="NZ_CP009258.1"/>
</dbReference>
<evidence type="ECO:0000259" key="1">
    <source>
        <dbReference type="PROSITE" id="PS50943"/>
    </source>
</evidence>
<dbReference type="PROSITE" id="PS50943">
    <property type="entry name" value="HTH_CROC1"/>
    <property type="match status" value="1"/>
</dbReference>
<dbReference type="AlphaFoldDB" id="A0A9P1WUK8"/>
<name>A0A9P1WUK8_LISMN</name>